<dbReference type="Proteomes" id="UP000053144">
    <property type="component" value="Chromosome 9"/>
</dbReference>
<evidence type="ECO:0000313" key="1">
    <source>
        <dbReference type="EMBL" id="KOM52894.1"/>
    </source>
</evidence>
<protein>
    <submittedName>
        <fullName evidence="1">Uncharacterized protein</fullName>
    </submittedName>
</protein>
<dbReference type="Gramene" id="KOM52894">
    <property type="protein sequence ID" value="KOM52894"/>
    <property type="gene ID" value="LR48_Vigan09g155300"/>
</dbReference>
<proteinExistence type="predicted"/>
<organism evidence="1 2">
    <name type="scientific">Phaseolus angularis</name>
    <name type="common">Azuki bean</name>
    <name type="synonym">Vigna angularis</name>
    <dbReference type="NCBI Taxonomy" id="3914"/>
    <lineage>
        <taxon>Eukaryota</taxon>
        <taxon>Viridiplantae</taxon>
        <taxon>Streptophyta</taxon>
        <taxon>Embryophyta</taxon>
        <taxon>Tracheophyta</taxon>
        <taxon>Spermatophyta</taxon>
        <taxon>Magnoliopsida</taxon>
        <taxon>eudicotyledons</taxon>
        <taxon>Gunneridae</taxon>
        <taxon>Pentapetalae</taxon>
        <taxon>rosids</taxon>
        <taxon>fabids</taxon>
        <taxon>Fabales</taxon>
        <taxon>Fabaceae</taxon>
        <taxon>Papilionoideae</taxon>
        <taxon>50 kb inversion clade</taxon>
        <taxon>NPAAA clade</taxon>
        <taxon>indigoferoid/millettioid clade</taxon>
        <taxon>Phaseoleae</taxon>
        <taxon>Vigna</taxon>
    </lineage>
</organism>
<reference evidence="2" key="1">
    <citation type="journal article" date="2015" name="Proc. Natl. Acad. Sci. U.S.A.">
        <title>Genome sequencing of adzuki bean (Vigna angularis) provides insight into high starch and low fat accumulation and domestication.</title>
        <authorList>
            <person name="Yang K."/>
            <person name="Tian Z."/>
            <person name="Chen C."/>
            <person name="Luo L."/>
            <person name="Zhao B."/>
            <person name="Wang Z."/>
            <person name="Yu L."/>
            <person name="Li Y."/>
            <person name="Sun Y."/>
            <person name="Li W."/>
            <person name="Chen Y."/>
            <person name="Li Y."/>
            <person name="Zhang Y."/>
            <person name="Ai D."/>
            <person name="Zhao J."/>
            <person name="Shang C."/>
            <person name="Ma Y."/>
            <person name="Wu B."/>
            <person name="Wang M."/>
            <person name="Gao L."/>
            <person name="Sun D."/>
            <person name="Zhang P."/>
            <person name="Guo F."/>
            <person name="Wang W."/>
            <person name="Li Y."/>
            <person name="Wang J."/>
            <person name="Varshney R.K."/>
            <person name="Wang J."/>
            <person name="Ling H.Q."/>
            <person name="Wan P."/>
        </authorList>
    </citation>
    <scope>NUCLEOTIDE SEQUENCE</scope>
    <source>
        <strain evidence="2">cv. Jingnong 6</strain>
    </source>
</reference>
<dbReference type="AlphaFoldDB" id="A0A0L9VE04"/>
<sequence length="96" mass="11448">MNKFLKVLEDIVSYCILQNYRHLSITPFSDGFRWKHKTGRGRPYAKAAQPNESRVVYGVTRTIRTHILTEGYCFWFWVIPYSLQELVKVAYTHFKM</sequence>
<dbReference type="EMBL" id="CM003379">
    <property type="protein sequence ID" value="KOM52894.1"/>
    <property type="molecule type" value="Genomic_DNA"/>
</dbReference>
<gene>
    <name evidence="1" type="ORF">LR48_Vigan09g155300</name>
</gene>
<evidence type="ECO:0000313" key="2">
    <source>
        <dbReference type="Proteomes" id="UP000053144"/>
    </source>
</evidence>
<accession>A0A0L9VE04</accession>
<name>A0A0L9VE04_PHAAN</name>